<dbReference type="PANTHER" id="PTHR17609:SF3">
    <property type="entry name" value="SAP DOMAIN-CONTAINING PROTEIN"/>
    <property type="match status" value="1"/>
</dbReference>
<dbReference type="EMBL" id="JAICCE010000012">
    <property type="protein sequence ID" value="KAG9270269.1"/>
    <property type="molecule type" value="Genomic_DNA"/>
</dbReference>
<gene>
    <name evidence="1" type="ORF">AMEX_G15196</name>
</gene>
<evidence type="ECO:0000313" key="2">
    <source>
        <dbReference type="Proteomes" id="UP000752171"/>
    </source>
</evidence>
<evidence type="ECO:0000313" key="1">
    <source>
        <dbReference type="EMBL" id="KAG9270269.1"/>
    </source>
</evidence>
<dbReference type="PANTHER" id="PTHR17609">
    <property type="entry name" value="HMG DOMAIN-CONTAINING PROTEIN 3"/>
    <property type="match status" value="1"/>
</dbReference>
<dbReference type="InterPro" id="IPR038765">
    <property type="entry name" value="Papain-like_cys_pep_sf"/>
</dbReference>
<organism evidence="1 2">
    <name type="scientific">Astyanax mexicanus</name>
    <name type="common">Blind cave fish</name>
    <name type="synonym">Astyanax fasciatus mexicanus</name>
    <dbReference type="NCBI Taxonomy" id="7994"/>
    <lineage>
        <taxon>Eukaryota</taxon>
        <taxon>Metazoa</taxon>
        <taxon>Chordata</taxon>
        <taxon>Craniata</taxon>
        <taxon>Vertebrata</taxon>
        <taxon>Euteleostomi</taxon>
        <taxon>Actinopterygii</taxon>
        <taxon>Neopterygii</taxon>
        <taxon>Teleostei</taxon>
        <taxon>Ostariophysi</taxon>
        <taxon>Characiformes</taxon>
        <taxon>Characoidei</taxon>
        <taxon>Acestrorhamphidae</taxon>
        <taxon>Acestrorhamphinae</taxon>
        <taxon>Astyanax</taxon>
    </lineage>
</organism>
<dbReference type="SUPFAM" id="SSF54001">
    <property type="entry name" value="Cysteine proteinases"/>
    <property type="match status" value="1"/>
</dbReference>
<sequence length="805" mass="91795">MTSHDYVYSCINCGYYPPVVIMDLHKKGVFSMAVSDIKDPPEQFKGEHNIEEFWDSVNLEIIARGFVQSRAKNPLAVYPSFDRWAPWIGGHTRKSDIVLNMEYQNLSSAKATAESELVMVTEERLVDELRKQKVGIVRKLCKACNIDSKGSRDDLILRLRNEMKNRHSYDKVFQKIWGASGGWAVIACPHGIVYSLKLNLRAESPRDFADLLMSWKHLPNVSVYDFARGLTTHTNLRFPDVMPFQPNEGRLAECTPDNITAAQKGKLEVSLSWLLEKKVNPDPESHPTTGSSSHFALYDKFHESNTKDQRDVLRRINLVPELQGWLNSQVVEQLFGVMKKNNYFLNNMAPSTHVFMMRNIIHHRNVGTKQQLLDQQLHKGLKFHHMQTIALNEVGQVVLKEAFLSSTVQSSTDLLQERSFQSSSDMGNVQCGLQCEALTTFGNIKACRSSWTLGNHPNQEKLLSYVLDSERPGNELIVRIGKTCLTREDFLSLGTSQDMEATIGNCCFELITEMAKSCGKDIFIADLYVVPTWLPPHNCDPMLSLPVLKPAEREMLFLDSQYSQAPQSQGFRDQTYKMLLSGLAKRLVPGHWTEKTGLQLKDLPGQPFGNDCGIFMLMYALYIVLDAPFDFSVVSNTLVLGDDSVHGMNNNQKLIVRCEPNITVSELNEKLPALLAEYRTVKRIIVHVGKNDTRKEESEVLKRSEHEEPPQNKKIVKDMQEAISWIGQNEHVFKEVVQTPDFLQLGEEDAEEALTRLRLLDSIVEQEERDYIQAPFTFRFGNQMDMELFLREMVDTRKLHVYTVL</sequence>
<evidence type="ECO:0008006" key="3">
    <source>
        <dbReference type="Google" id="ProtNLM"/>
    </source>
</evidence>
<dbReference type="AlphaFoldDB" id="A0A8T2LFN8"/>
<dbReference type="InterPro" id="IPR039598">
    <property type="entry name" value="HMGXB3"/>
</dbReference>
<protein>
    <recommendedName>
        <fullName evidence="3">SAP domain-containing protein</fullName>
    </recommendedName>
</protein>
<accession>A0A8T2LFN8</accession>
<comment type="caution">
    <text evidence="1">The sequence shown here is derived from an EMBL/GenBank/DDBJ whole genome shotgun (WGS) entry which is preliminary data.</text>
</comment>
<dbReference type="Proteomes" id="UP000752171">
    <property type="component" value="Unassembled WGS sequence"/>
</dbReference>
<proteinExistence type="predicted"/>
<name>A0A8T2LFN8_ASTMX</name>
<dbReference type="Gene3D" id="3.40.395.10">
    <property type="entry name" value="Adenoviral Proteinase, Chain A"/>
    <property type="match status" value="1"/>
</dbReference>
<reference evidence="1 2" key="1">
    <citation type="submission" date="2021-07" db="EMBL/GenBank/DDBJ databases">
        <authorList>
            <person name="Imarazene B."/>
            <person name="Zahm M."/>
            <person name="Klopp C."/>
            <person name="Cabau C."/>
            <person name="Beille S."/>
            <person name="Jouanno E."/>
            <person name="Castinel A."/>
            <person name="Lluch J."/>
            <person name="Gil L."/>
            <person name="Kuchtly C."/>
            <person name="Lopez Roques C."/>
            <person name="Donnadieu C."/>
            <person name="Parrinello H."/>
            <person name="Journot L."/>
            <person name="Du K."/>
            <person name="Schartl M."/>
            <person name="Retaux S."/>
            <person name="Guiguen Y."/>
        </authorList>
    </citation>
    <scope>NUCLEOTIDE SEQUENCE [LARGE SCALE GENOMIC DNA]</scope>
    <source>
        <strain evidence="1">Pach_M1</strain>
        <tissue evidence="1">Testis</tissue>
    </source>
</reference>
<dbReference type="Gene3D" id="3.40.50.12690">
    <property type="match status" value="1"/>
</dbReference>